<dbReference type="Gene3D" id="3.30.70.100">
    <property type="match status" value="1"/>
</dbReference>
<comment type="caution">
    <text evidence="1">The sequence shown here is derived from an EMBL/GenBank/DDBJ whole genome shotgun (WGS) entry which is preliminary data.</text>
</comment>
<protein>
    <recommendedName>
        <fullName evidence="3">ABM domain-containing protein</fullName>
    </recommendedName>
</protein>
<accession>A0A1V6Q3K8</accession>
<gene>
    <name evidence="1" type="ORF">PENANT_c016G06736</name>
</gene>
<organism evidence="1 2">
    <name type="scientific">Penicillium antarcticum</name>
    <dbReference type="NCBI Taxonomy" id="416450"/>
    <lineage>
        <taxon>Eukaryota</taxon>
        <taxon>Fungi</taxon>
        <taxon>Dikarya</taxon>
        <taxon>Ascomycota</taxon>
        <taxon>Pezizomycotina</taxon>
        <taxon>Eurotiomycetes</taxon>
        <taxon>Eurotiomycetidae</taxon>
        <taxon>Eurotiales</taxon>
        <taxon>Aspergillaceae</taxon>
        <taxon>Penicillium</taxon>
    </lineage>
</organism>
<evidence type="ECO:0000313" key="1">
    <source>
        <dbReference type="EMBL" id="OQD83597.1"/>
    </source>
</evidence>
<keyword evidence="2" id="KW-1185">Reference proteome</keyword>
<proteinExistence type="predicted"/>
<evidence type="ECO:0008006" key="3">
    <source>
        <dbReference type="Google" id="ProtNLM"/>
    </source>
</evidence>
<dbReference type="Proteomes" id="UP000191672">
    <property type="component" value="Unassembled WGS sequence"/>
</dbReference>
<dbReference type="AlphaFoldDB" id="A0A1V6Q3K8"/>
<evidence type="ECO:0000313" key="2">
    <source>
        <dbReference type="Proteomes" id="UP000191672"/>
    </source>
</evidence>
<dbReference type="OrthoDB" id="3830579at2759"/>
<sequence>MSQSICQFIFFRVKPSVKPEDPSNEEGYAFMEVLRATKYHSGFQSSSWGRTVEDPNTIVWVVDWNDAHCSTNTTQLSPFLEPSNTQAPTSIYVDLSPPVKCTATLTKNPVTELFALPVASEISVLESRQLSTDMINFRRALVEQLPQQAGPKSWAMGHVDRPGKLPHAKSPDGKAILHFFAVGWDSVDAHVRAKETDNFVEAIRPLREKMLSPIPGLEMKHVSFQMV</sequence>
<dbReference type="EMBL" id="MDYN01000016">
    <property type="protein sequence ID" value="OQD83597.1"/>
    <property type="molecule type" value="Genomic_DNA"/>
</dbReference>
<name>A0A1V6Q3K8_9EURO</name>
<reference evidence="2" key="1">
    <citation type="journal article" date="2017" name="Nat. Microbiol.">
        <title>Global analysis of biosynthetic gene clusters reveals vast potential of secondary metabolite production in Penicillium species.</title>
        <authorList>
            <person name="Nielsen J.C."/>
            <person name="Grijseels S."/>
            <person name="Prigent S."/>
            <person name="Ji B."/>
            <person name="Dainat J."/>
            <person name="Nielsen K.F."/>
            <person name="Frisvad J.C."/>
            <person name="Workman M."/>
            <person name="Nielsen J."/>
        </authorList>
    </citation>
    <scope>NUCLEOTIDE SEQUENCE [LARGE SCALE GENOMIC DNA]</scope>
    <source>
        <strain evidence="2">IBT 31811</strain>
    </source>
</reference>
<dbReference type="STRING" id="416450.A0A1V6Q3K8"/>